<reference evidence="2" key="2">
    <citation type="submission" date="2020-09" db="EMBL/GenBank/DDBJ databases">
        <authorList>
            <person name="Sun Q."/>
            <person name="Zhou Y."/>
        </authorList>
    </citation>
    <scope>NUCLEOTIDE SEQUENCE</scope>
    <source>
        <strain evidence="2">CGMCC 1.12777</strain>
    </source>
</reference>
<keyword evidence="3" id="KW-1185">Reference proteome</keyword>
<proteinExistence type="predicted"/>
<dbReference type="InterPro" id="IPR048097">
    <property type="entry name" value="Cps14G-like"/>
</dbReference>
<sequence>MILVVLGTHELPFTRLLEAVETSLRKGDIKDEVIVQCGHTSFQSDYMTQYDFLSYDKMDEFYDQADIIITHGGTGSIVSGLKKGKKMIAAARLKKYGEHNDDHQKEIISEFVKANYLLEWREEAPLASVIEEAYRFTPEPFVAGRDKILEIIRRFIS</sequence>
<dbReference type="AlphaFoldDB" id="A0A8J2ZTH4"/>
<accession>A0A8J2ZTH4</accession>
<dbReference type="Gene3D" id="3.40.50.2000">
    <property type="entry name" value="Glycogen Phosphorylase B"/>
    <property type="match status" value="1"/>
</dbReference>
<dbReference type="NCBIfam" id="NF041548">
    <property type="entry name" value="PssE"/>
    <property type="match status" value="1"/>
</dbReference>
<dbReference type="Proteomes" id="UP000656813">
    <property type="component" value="Unassembled WGS sequence"/>
</dbReference>
<comment type="caution">
    <text evidence="2">The sequence shown here is derived from an EMBL/GenBank/DDBJ whole genome shotgun (WGS) entry which is preliminary data.</text>
</comment>
<dbReference type="GO" id="GO:0016758">
    <property type="term" value="F:hexosyltransferase activity"/>
    <property type="evidence" value="ECO:0007669"/>
    <property type="project" value="InterPro"/>
</dbReference>
<name>A0A8J2ZTH4_9BACL</name>
<dbReference type="SUPFAM" id="SSF53756">
    <property type="entry name" value="UDP-Glycosyltransferase/glycogen phosphorylase"/>
    <property type="match status" value="1"/>
</dbReference>
<evidence type="ECO:0000259" key="1">
    <source>
        <dbReference type="Pfam" id="PF04101"/>
    </source>
</evidence>
<evidence type="ECO:0000313" key="2">
    <source>
        <dbReference type="EMBL" id="GGH76496.1"/>
    </source>
</evidence>
<dbReference type="EMBL" id="BMFV01000003">
    <property type="protein sequence ID" value="GGH76496.1"/>
    <property type="molecule type" value="Genomic_DNA"/>
</dbReference>
<organism evidence="2 3">
    <name type="scientific">Pullulanibacillus pueri</name>
    <dbReference type="NCBI Taxonomy" id="1437324"/>
    <lineage>
        <taxon>Bacteria</taxon>
        <taxon>Bacillati</taxon>
        <taxon>Bacillota</taxon>
        <taxon>Bacilli</taxon>
        <taxon>Bacillales</taxon>
        <taxon>Sporolactobacillaceae</taxon>
        <taxon>Pullulanibacillus</taxon>
    </lineage>
</organism>
<reference evidence="2" key="1">
    <citation type="journal article" date="2014" name="Int. J. Syst. Evol. Microbiol.">
        <title>Complete genome sequence of Corynebacterium casei LMG S-19264T (=DSM 44701T), isolated from a smear-ripened cheese.</title>
        <authorList>
            <consortium name="US DOE Joint Genome Institute (JGI-PGF)"/>
            <person name="Walter F."/>
            <person name="Albersmeier A."/>
            <person name="Kalinowski J."/>
            <person name="Ruckert C."/>
        </authorList>
    </citation>
    <scope>NUCLEOTIDE SEQUENCE</scope>
    <source>
        <strain evidence="2">CGMCC 1.12777</strain>
    </source>
</reference>
<gene>
    <name evidence="2" type="ORF">GCM10007096_07010</name>
</gene>
<dbReference type="Pfam" id="PF04101">
    <property type="entry name" value="Glyco_tran_28_C"/>
    <property type="match status" value="1"/>
</dbReference>
<protein>
    <recommendedName>
        <fullName evidence="1">Glycosyl transferase family 28 C-terminal domain-containing protein</fullName>
    </recommendedName>
</protein>
<evidence type="ECO:0000313" key="3">
    <source>
        <dbReference type="Proteomes" id="UP000656813"/>
    </source>
</evidence>
<dbReference type="InterPro" id="IPR007235">
    <property type="entry name" value="Glyco_trans_28_C"/>
</dbReference>
<feature type="domain" description="Glycosyl transferase family 28 C-terminal" evidence="1">
    <location>
        <begin position="1"/>
        <end position="136"/>
    </location>
</feature>
<dbReference type="RefSeq" id="WP_188496007.1">
    <property type="nucleotide sequence ID" value="NZ_BMFV01000003.1"/>
</dbReference>